<feature type="domain" description="Aminoglycoside phosphotransferase" evidence="1">
    <location>
        <begin position="55"/>
        <end position="234"/>
    </location>
</feature>
<dbReference type="InterPro" id="IPR011009">
    <property type="entry name" value="Kinase-like_dom_sf"/>
</dbReference>
<gene>
    <name evidence="2" type="ORF">JOE68_002052</name>
</gene>
<dbReference type="InterPro" id="IPR002575">
    <property type="entry name" value="Aminoglycoside_PTrfase"/>
</dbReference>
<sequence>MGGALERVLAVAGRLGLPVGRARVLQEGSNLLVHLAPAPVVARAGAVTSLVRGDVHDHFARADAVARFLAARGVPVAEPVLAPVREGGLVVSFASYVEHEAGWRPDARSFAALLAELHAELRHYPGELPVAGPLADVDAVLDLAGRPAELVAARDALVAAWPVLPVQPLHGDPHPRNVLLGARGPVWNDFEDAWRGPVGWDVACAARSPLLDRRAVAAAYPVDGLEHWLALRELFGRCWRIASDLHRAAAR</sequence>
<evidence type="ECO:0000313" key="2">
    <source>
        <dbReference type="EMBL" id="MBM7811187.1"/>
    </source>
</evidence>
<accession>A0ABS2S4M6</accession>
<keyword evidence="3" id="KW-1185">Reference proteome</keyword>
<dbReference type="Gene3D" id="3.90.1200.10">
    <property type="match status" value="1"/>
</dbReference>
<organism evidence="2 3">
    <name type="scientific">Saccharothrix algeriensis</name>
    <dbReference type="NCBI Taxonomy" id="173560"/>
    <lineage>
        <taxon>Bacteria</taxon>
        <taxon>Bacillati</taxon>
        <taxon>Actinomycetota</taxon>
        <taxon>Actinomycetes</taxon>
        <taxon>Pseudonocardiales</taxon>
        <taxon>Pseudonocardiaceae</taxon>
        <taxon>Saccharothrix</taxon>
    </lineage>
</organism>
<evidence type="ECO:0000313" key="3">
    <source>
        <dbReference type="Proteomes" id="UP001195724"/>
    </source>
</evidence>
<name>A0ABS2S4M6_9PSEU</name>
<evidence type="ECO:0000259" key="1">
    <source>
        <dbReference type="Pfam" id="PF01636"/>
    </source>
</evidence>
<dbReference type="SUPFAM" id="SSF56112">
    <property type="entry name" value="Protein kinase-like (PK-like)"/>
    <property type="match status" value="1"/>
</dbReference>
<protein>
    <recommendedName>
        <fullName evidence="1">Aminoglycoside phosphotransferase domain-containing protein</fullName>
    </recommendedName>
</protein>
<dbReference type="Proteomes" id="UP001195724">
    <property type="component" value="Unassembled WGS sequence"/>
</dbReference>
<reference evidence="2 3" key="1">
    <citation type="submission" date="2021-01" db="EMBL/GenBank/DDBJ databases">
        <title>Sequencing the genomes of 1000 actinobacteria strains.</title>
        <authorList>
            <person name="Klenk H.-P."/>
        </authorList>
    </citation>
    <scope>NUCLEOTIDE SEQUENCE [LARGE SCALE GENOMIC DNA]</scope>
    <source>
        <strain evidence="2 3">DSM 44581</strain>
    </source>
</reference>
<dbReference type="RefSeq" id="WP_204842052.1">
    <property type="nucleotide sequence ID" value="NZ_JAFBCL010000001.1"/>
</dbReference>
<proteinExistence type="predicted"/>
<dbReference type="Pfam" id="PF01636">
    <property type="entry name" value="APH"/>
    <property type="match status" value="1"/>
</dbReference>
<comment type="caution">
    <text evidence="2">The sequence shown here is derived from an EMBL/GenBank/DDBJ whole genome shotgun (WGS) entry which is preliminary data.</text>
</comment>
<dbReference type="EMBL" id="JAFBCL010000001">
    <property type="protein sequence ID" value="MBM7811187.1"/>
    <property type="molecule type" value="Genomic_DNA"/>
</dbReference>